<dbReference type="GO" id="GO:0016740">
    <property type="term" value="F:transferase activity"/>
    <property type="evidence" value="ECO:0007669"/>
    <property type="project" value="UniProtKB-KW"/>
</dbReference>
<protein>
    <submittedName>
        <fullName evidence="2">Glycosyl transferase family 1</fullName>
    </submittedName>
</protein>
<sequence length="357" mass="41988">MLRATKEIGQVILFLSKYPELDEEYRDGFYQRVENIDNFFSEDERIYLNVSLFKKLNFKSIQHNNRLQVSCNLFLHFFYILRAFKKSNLVYIQSIYNSLNLILFIIFFNKRYILDLHGVVPEELVMQGKIFKSKIFNIVERILFKKIDIAIAVTNAMANHFSKKYKNAKCQYIIYAILPSHLKSSNMELELSNTIEVIYSGNTQVWQNVDLMLEVIKNHFYDNINYTILTGDLVGFHEKLSSHNIDLDKINLKSVSPNELEEYYKQSHYGFILRDDILVNNVACPTKIIEYLNYGIIPIVLTENIGDFKELGYEFLNVTNFSSNIAKQKSKKNIEVIEYIYNQNNINLKEKILSHIV</sequence>
<keyword evidence="1" id="KW-0812">Transmembrane</keyword>
<reference evidence="2 3" key="1">
    <citation type="submission" date="2021-06" db="EMBL/GenBank/DDBJ databases">
        <title>FDA dAtabase for Regulatory Grade micrObial Sequences (FDA-ARGOS): Supporting development and validation of Infectious Disease Dx tests.</title>
        <authorList>
            <person name="Sproer C."/>
            <person name="Gronow S."/>
            <person name="Severitt S."/>
            <person name="Schroder I."/>
            <person name="Tallon L."/>
            <person name="Sadzewicz L."/>
            <person name="Zhao X."/>
            <person name="Boylan J."/>
            <person name="Ott S."/>
            <person name="Bowen H."/>
            <person name="Vavikolanu K."/>
            <person name="Mehta A."/>
            <person name="Aluvathingal J."/>
            <person name="Nadendla S."/>
            <person name="Lowell S."/>
            <person name="Myers T."/>
            <person name="Yan Y."/>
        </authorList>
    </citation>
    <scope>NUCLEOTIDE SEQUENCE [LARGE SCALE GENOMIC DNA]</scope>
    <source>
        <strain evidence="2 3">FDAARGOS 1400</strain>
    </source>
</reference>
<dbReference type="Proteomes" id="UP000683517">
    <property type="component" value="Chromosome"/>
</dbReference>
<feature type="transmembrane region" description="Helical" evidence="1">
    <location>
        <begin position="90"/>
        <end position="108"/>
    </location>
</feature>
<proteinExistence type="predicted"/>
<keyword evidence="2" id="KW-0808">Transferase</keyword>
<organism evidence="2 3">
    <name type="scientific">Acinetobacter seifertii</name>
    <dbReference type="NCBI Taxonomy" id="1530123"/>
    <lineage>
        <taxon>Bacteria</taxon>
        <taxon>Pseudomonadati</taxon>
        <taxon>Pseudomonadota</taxon>
        <taxon>Gammaproteobacteria</taxon>
        <taxon>Moraxellales</taxon>
        <taxon>Moraxellaceae</taxon>
        <taxon>Acinetobacter</taxon>
        <taxon>Acinetobacter calcoaceticus/baumannii complex</taxon>
    </lineage>
</organism>
<accession>A0ABX8KZE9</accession>
<gene>
    <name evidence="2" type="ORF">I6L30_10570</name>
</gene>
<evidence type="ECO:0000313" key="2">
    <source>
        <dbReference type="EMBL" id="QXB44912.1"/>
    </source>
</evidence>
<evidence type="ECO:0000256" key="1">
    <source>
        <dbReference type="SAM" id="Phobius"/>
    </source>
</evidence>
<dbReference type="EMBL" id="CP077365">
    <property type="protein sequence ID" value="QXB44912.1"/>
    <property type="molecule type" value="Genomic_DNA"/>
</dbReference>
<keyword evidence="3" id="KW-1185">Reference proteome</keyword>
<dbReference type="RefSeq" id="WP_216984331.1">
    <property type="nucleotide sequence ID" value="NZ_CP077365.1"/>
</dbReference>
<evidence type="ECO:0000313" key="3">
    <source>
        <dbReference type="Proteomes" id="UP000683517"/>
    </source>
</evidence>
<keyword evidence="1" id="KW-1133">Transmembrane helix</keyword>
<keyword evidence="1" id="KW-0472">Membrane</keyword>
<name>A0ABX8KZE9_9GAMM</name>